<dbReference type="Gene3D" id="3.20.20.80">
    <property type="entry name" value="Glycosidases"/>
    <property type="match status" value="1"/>
</dbReference>
<feature type="domain" description="DUF4982" evidence="4">
    <location>
        <begin position="113"/>
        <end position="170"/>
    </location>
</feature>
<dbReference type="InterPro" id="IPR040605">
    <property type="entry name" value="Glyco_hydro2_dom5"/>
</dbReference>
<keyword evidence="2" id="KW-0378">Hydrolase</keyword>
<evidence type="ECO:0000256" key="3">
    <source>
        <dbReference type="ARBA" id="ARBA00023295"/>
    </source>
</evidence>
<dbReference type="Gene3D" id="2.60.40.10">
    <property type="entry name" value="Immunoglobulins"/>
    <property type="match status" value="2"/>
</dbReference>
<dbReference type="InterPro" id="IPR051913">
    <property type="entry name" value="GH2_Domain-Containing"/>
</dbReference>
<name>A0A927CN41_9BACL</name>
<evidence type="ECO:0000256" key="1">
    <source>
        <dbReference type="ARBA" id="ARBA00007401"/>
    </source>
</evidence>
<dbReference type="InterPro" id="IPR008964">
    <property type="entry name" value="Invasin/intimin_cell_adhesion"/>
</dbReference>
<dbReference type="PANTHER" id="PTHR42732:SF1">
    <property type="entry name" value="BETA-MANNOSIDASE"/>
    <property type="match status" value="1"/>
</dbReference>
<dbReference type="Pfam" id="PF18565">
    <property type="entry name" value="Glyco_hydro2_C5"/>
    <property type="match status" value="1"/>
</dbReference>
<reference evidence="6" key="1">
    <citation type="submission" date="2020-09" db="EMBL/GenBank/DDBJ databases">
        <title>A novel bacterium of genus Paenibacillus, isolated from South China Sea.</title>
        <authorList>
            <person name="Huang H."/>
            <person name="Mo K."/>
            <person name="Hu Y."/>
        </authorList>
    </citation>
    <scope>NUCLEOTIDE SEQUENCE</scope>
    <source>
        <strain evidence="6">IB182493</strain>
    </source>
</reference>
<evidence type="ECO:0000313" key="7">
    <source>
        <dbReference type="Proteomes" id="UP000632125"/>
    </source>
</evidence>
<gene>
    <name evidence="6" type="ORF">IDH41_17245</name>
</gene>
<dbReference type="AlphaFoldDB" id="A0A927CN41"/>
<comment type="caution">
    <text evidence="6">The sequence shown here is derived from an EMBL/GenBank/DDBJ whole genome shotgun (WGS) entry which is preliminary data.</text>
</comment>
<comment type="similarity">
    <text evidence="1">Belongs to the glycosyl hydrolase 2 family.</text>
</comment>
<feature type="domain" description="Glycoside hydrolase family 2" evidence="5">
    <location>
        <begin position="185"/>
        <end position="285"/>
    </location>
</feature>
<dbReference type="SUPFAM" id="SSF51445">
    <property type="entry name" value="(Trans)glycosidases"/>
    <property type="match status" value="1"/>
</dbReference>
<organism evidence="6 7">
    <name type="scientific">Paenibacillus arenilitoris</name>
    <dbReference type="NCBI Taxonomy" id="2772299"/>
    <lineage>
        <taxon>Bacteria</taxon>
        <taxon>Bacillati</taxon>
        <taxon>Bacillota</taxon>
        <taxon>Bacilli</taxon>
        <taxon>Bacillales</taxon>
        <taxon>Paenibacillaceae</taxon>
        <taxon>Paenibacillus</taxon>
    </lineage>
</organism>
<accession>A0A927CN41</accession>
<dbReference type="PANTHER" id="PTHR42732">
    <property type="entry name" value="BETA-GALACTOSIDASE"/>
    <property type="match status" value="1"/>
</dbReference>
<proteinExistence type="inferred from homology"/>
<dbReference type="GO" id="GO:0016798">
    <property type="term" value="F:hydrolase activity, acting on glycosyl bonds"/>
    <property type="evidence" value="ECO:0007669"/>
    <property type="project" value="UniProtKB-KW"/>
</dbReference>
<dbReference type="Proteomes" id="UP000632125">
    <property type="component" value="Unassembled WGS sequence"/>
</dbReference>
<keyword evidence="3" id="KW-0326">Glycosidase</keyword>
<sequence length="291" mass="31781">MNKPEEAGRVIYGSESGSGLEAWLAVRDNDAMSAQFIWTGIDYLGEARGWPVRVAQAGFLDLAGFKKTSYHYRRSLWSEEPAVFLAAMKQDEPELGARGRWSGGVPHWNWEAGERLRVACHTNCEEAELFLNGRSLGTRKLADAPRLYLTWEVPFEEGTLEAAAKGKDGKLHSYALHTASKPTKLALSVDDAELKADGQDIAHVEIQVADRDGNPVYLADHPITLSVEGPGEIIGMENGDVQDLEPYSSRTRKAYRGRLLAYVRATTSAGRIVVTAESPGLEPARAAITAG</sequence>
<dbReference type="InterPro" id="IPR032311">
    <property type="entry name" value="DUF4982"/>
</dbReference>
<dbReference type="RefSeq" id="WP_190863163.1">
    <property type="nucleotide sequence ID" value="NZ_JACXIY010000019.1"/>
</dbReference>
<dbReference type="InterPro" id="IPR017853">
    <property type="entry name" value="GH"/>
</dbReference>
<keyword evidence="7" id="KW-1185">Reference proteome</keyword>
<evidence type="ECO:0000259" key="5">
    <source>
        <dbReference type="Pfam" id="PF18565"/>
    </source>
</evidence>
<dbReference type="EMBL" id="JACXIY010000019">
    <property type="protein sequence ID" value="MBD2870327.1"/>
    <property type="molecule type" value="Genomic_DNA"/>
</dbReference>
<evidence type="ECO:0000256" key="2">
    <source>
        <dbReference type="ARBA" id="ARBA00022801"/>
    </source>
</evidence>
<dbReference type="SUPFAM" id="SSF49373">
    <property type="entry name" value="Invasin/intimin cell-adhesion fragments"/>
    <property type="match status" value="1"/>
</dbReference>
<evidence type="ECO:0000313" key="6">
    <source>
        <dbReference type="EMBL" id="MBD2870327.1"/>
    </source>
</evidence>
<dbReference type="InterPro" id="IPR013783">
    <property type="entry name" value="Ig-like_fold"/>
</dbReference>
<dbReference type="Pfam" id="PF16355">
    <property type="entry name" value="DUF4982"/>
    <property type="match status" value="1"/>
</dbReference>
<protein>
    <submittedName>
        <fullName evidence="6">DUF4982 domain-containing protein</fullName>
    </submittedName>
</protein>
<evidence type="ECO:0000259" key="4">
    <source>
        <dbReference type="Pfam" id="PF16355"/>
    </source>
</evidence>